<accession>A0A0C9U760</accession>
<gene>
    <name evidence="2" type="ORF">M422DRAFT_258471</name>
</gene>
<dbReference type="EMBL" id="KN837157">
    <property type="protein sequence ID" value="KIJ38823.1"/>
    <property type="molecule type" value="Genomic_DNA"/>
</dbReference>
<protein>
    <submittedName>
        <fullName evidence="2">Uncharacterized protein</fullName>
    </submittedName>
</protein>
<name>A0A0C9U760_SPHS4</name>
<sequence>MLAVVHCVRRAARPPVTRSSGQRAHPTPSSLTGPLYPRHTNSSSIASRHGCYFPPPSPIVVAHICSIDTLNVSYPVIGGLAGCRMGLPPFSRAMEPAS</sequence>
<organism evidence="2 3">
    <name type="scientific">Sphaerobolus stellatus (strain SS14)</name>
    <dbReference type="NCBI Taxonomy" id="990650"/>
    <lineage>
        <taxon>Eukaryota</taxon>
        <taxon>Fungi</taxon>
        <taxon>Dikarya</taxon>
        <taxon>Basidiomycota</taxon>
        <taxon>Agaricomycotina</taxon>
        <taxon>Agaricomycetes</taxon>
        <taxon>Phallomycetidae</taxon>
        <taxon>Geastrales</taxon>
        <taxon>Sphaerobolaceae</taxon>
        <taxon>Sphaerobolus</taxon>
    </lineage>
</organism>
<feature type="region of interest" description="Disordered" evidence="1">
    <location>
        <begin position="13"/>
        <end position="42"/>
    </location>
</feature>
<evidence type="ECO:0000313" key="2">
    <source>
        <dbReference type="EMBL" id="KIJ38823.1"/>
    </source>
</evidence>
<reference evidence="2 3" key="1">
    <citation type="submission" date="2014-06" db="EMBL/GenBank/DDBJ databases">
        <title>Evolutionary Origins and Diversification of the Mycorrhizal Mutualists.</title>
        <authorList>
            <consortium name="DOE Joint Genome Institute"/>
            <consortium name="Mycorrhizal Genomics Consortium"/>
            <person name="Kohler A."/>
            <person name="Kuo A."/>
            <person name="Nagy L.G."/>
            <person name="Floudas D."/>
            <person name="Copeland A."/>
            <person name="Barry K.W."/>
            <person name="Cichocki N."/>
            <person name="Veneault-Fourrey C."/>
            <person name="LaButti K."/>
            <person name="Lindquist E.A."/>
            <person name="Lipzen A."/>
            <person name="Lundell T."/>
            <person name="Morin E."/>
            <person name="Murat C."/>
            <person name="Riley R."/>
            <person name="Ohm R."/>
            <person name="Sun H."/>
            <person name="Tunlid A."/>
            <person name="Henrissat B."/>
            <person name="Grigoriev I.V."/>
            <person name="Hibbett D.S."/>
            <person name="Martin F."/>
        </authorList>
    </citation>
    <scope>NUCLEOTIDE SEQUENCE [LARGE SCALE GENOMIC DNA]</scope>
    <source>
        <strain evidence="2 3">SS14</strain>
    </source>
</reference>
<evidence type="ECO:0000256" key="1">
    <source>
        <dbReference type="SAM" id="MobiDB-lite"/>
    </source>
</evidence>
<keyword evidence="3" id="KW-1185">Reference proteome</keyword>
<dbReference type="HOGENOM" id="CLU_2334999_0_0_1"/>
<dbReference type="AlphaFoldDB" id="A0A0C9U760"/>
<evidence type="ECO:0000313" key="3">
    <source>
        <dbReference type="Proteomes" id="UP000054279"/>
    </source>
</evidence>
<proteinExistence type="predicted"/>
<dbReference type="Proteomes" id="UP000054279">
    <property type="component" value="Unassembled WGS sequence"/>
</dbReference>
<feature type="compositionally biased region" description="Polar residues" evidence="1">
    <location>
        <begin position="17"/>
        <end position="32"/>
    </location>
</feature>